<dbReference type="InterPro" id="IPR001498">
    <property type="entry name" value="Impact_N"/>
</dbReference>
<feature type="domain" description="Impact N-terminal" evidence="2">
    <location>
        <begin position="19"/>
        <end position="123"/>
    </location>
</feature>
<sequence length="218" mass="24238">MLMEYKTVLDGKEGEIVEKKSRFIGAVQHIETEDEALAFIESVRKKHYNARHHCFAYVLKEEPVLKRFSDDGEPQGTAGKPILDVLCGAGLFNTVIVVTRYFGGTLLGTGGLVRAYTQAAREGLANSSIITRKYASKLEIRTDYTGLGKIQYLLAQAGIQILDTTYTDAVSMICLVPEDEKGHLEAELTEQTNGKVVMEWGESCYFAEAEDRLLLFES</sequence>
<dbReference type="InterPro" id="IPR015269">
    <property type="entry name" value="UPF0029_Impact_C"/>
</dbReference>
<protein>
    <submittedName>
        <fullName evidence="4">YigZ family protein</fullName>
    </submittedName>
</protein>
<dbReference type="SUPFAM" id="SSF54211">
    <property type="entry name" value="Ribosomal protein S5 domain 2-like"/>
    <property type="match status" value="1"/>
</dbReference>
<keyword evidence="5" id="KW-1185">Reference proteome</keyword>
<dbReference type="InterPro" id="IPR023582">
    <property type="entry name" value="Impact"/>
</dbReference>
<dbReference type="Gene3D" id="3.30.230.30">
    <property type="entry name" value="Impact, N-terminal domain"/>
    <property type="match status" value="1"/>
</dbReference>
<name>A0ABS7L5X3_9FIRM</name>
<proteinExistence type="inferred from homology"/>
<dbReference type="Gene3D" id="3.30.70.240">
    <property type="match status" value="1"/>
</dbReference>
<evidence type="ECO:0000313" key="5">
    <source>
        <dbReference type="Proteomes" id="UP000779049"/>
    </source>
</evidence>
<dbReference type="InterPro" id="IPR035647">
    <property type="entry name" value="EFG_III/V"/>
</dbReference>
<dbReference type="PANTHER" id="PTHR16301">
    <property type="entry name" value="IMPACT-RELATED"/>
    <property type="match status" value="1"/>
</dbReference>
<evidence type="ECO:0000256" key="1">
    <source>
        <dbReference type="ARBA" id="ARBA00007665"/>
    </source>
</evidence>
<accession>A0ABS7L5X3</accession>
<evidence type="ECO:0000259" key="2">
    <source>
        <dbReference type="Pfam" id="PF01205"/>
    </source>
</evidence>
<reference evidence="4 5" key="1">
    <citation type="journal article" date="2020" name="New Microbes New Infect">
        <title>Sellimonas caecigallum sp. nov., description and genome sequence of a new member of the Sellimonas genus isolated from the cecum of feral chicken.</title>
        <authorList>
            <person name="Wongkuna S."/>
            <person name="Ghimire S."/>
            <person name="Antony L."/>
            <person name="Chankhamhaengdecha S."/>
            <person name="Janvilisri T."/>
            <person name="Scaria J."/>
        </authorList>
    </citation>
    <scope>NUCLEOTIDE SEQUENCE [LARGE SCALE GENOMIC DNA]</scope>
    <source>
        <strain evidence="4 5">SW451</strain>
    </source>
</reference>
<dbReference type="InterPro" id="IPR020568">
    <property type="entry name" value="Ribosomal_Su5_D2-typ_SF"/>
</dbReference>
<dbReference type="PANTHER" id="PTHR16301:SF20">
    <property type="entry name" value="IMPACT FAMILY MEMBER YIGZ"/>
    <property type="match status" value="1"/>
</dbReference>
<organism evidence="4 5">
    <name type="scientific">Sellimonas caecigallum</name>
    <dbReference type="NCBI Taxonomy" id="2592333"/>
    <lineage>
        <taxon>Bacteria</taxon>
        <taxon>Bacillati</taxon>
        <taxon>Bacillota</taxon>
        <taxon>Clostridia</taxon>
        <taxon>Lachnospirales</taxon>
        <taxon>Lachnospiraceae</taxon>
        <taxon>Sellimonas</taxon>
    </lineage>
</organism>
<comment type="similarity">
    <text evidence="1">Belongs to the IMPACT family.</text>
</comment>
<dbReference type="RefSeq" id="WP_087198825.1">
    <property type="nucleotide sequence ID" value="NZ_CP173660.1"/>
</dbReference>
<dbReference type="EMBL" id="VIRV01000004">
    <property type="protein sequence ID" value="MBY0758400.1"/>
    <property type="molecule type" value="Genomic_DNA"/>
</dbReference>
<dbReference type="Pfam" id="PF09186">
    <property type="entry name" value="DUF1949"/>
    <property type="match status" value="1"/>
</dbReference>
<dbReference type="SUPFAM" id="SSF54980">
    <property type="entry name" value="EF-G C-terminal domain-like"/>
    <property type="match status" value="1"/>
</dbReference>
<dbReference type="PROSITE" id="PS00910">
    <property type="entry name" value="UPF0029"/>
    <property type="match status" value="1"/>
</dbReference>
<dbReference type="InterPro" id="IPR036956">
    <property type="entry name" value="Impact_N_sf"/>
</dbReference>
<evidence type="ECO:0000313" key="4">
    <source>
        <dbReference type="EMBL" id="MBY0758400.1"/>
    </source>
</evidence>
<gene>
    <name evidence="4" type="ORF">FLB61_04710</name>
</gene>
<dbReference type="Proteomes" id="UP000779049">
    <property type="component" value="Unassembled WGS sequence"/>
</dbReference>
<comment type="caution">
    <text evidence="4">The sequence shown here is derived from an EMBL/GenBank/DDBJ whole genome shotgun (WGS) entry which is preliminary data.</text>
</comment>
<dbReference type="InterPro" id="IPR015796">
    <property type="entry name" value="Impact_YigZ-like"/>
</dbReference>
<feature type="domain" description="UPF0029" evidence="3">
    <location>
        <begin position="141"/>
        <end position="195"/>
    </location>
</feature>
<dbReference type="InterPro" id="IPR020569">
    <property type="entry name" value="UPF0029_Impact_CS"/>
</dbReference>
<dbReference type="NCBIfam" id="TIGR00257">
    <property type="entry name" value="IMPACT_YIGZ"/>
    <property type="match status" value="1"/>
</dbReference>
<evidence type="ECO:0000259" key="3">
    <source>
        <dbReference type="Pfam" id="PF09186"/>
    </source>
</evidence>
<dbReference type="Pfam" id="PF01205">
    <property type="entry name" value="Impact_N"/>
    <property type="match status" value="1"/>
</dbReference>